<dbReference type="AlphaFoldDB" id="A0A6M9PFF8"/>
<organism evidence="8 9">
    <name type="scientific">Polynucleobacter arcticus</name>
    <dbReference type="NCBI Taxonomy" id="1743165"/>
    <lineage>
        <taxon>Bacteria</taxon>
        <taxon>Pseudomonadati</taxon>
        <taxon>Pseudomonadota</taxon>
        <taxon>Betaproteobacteria</taxon>
        <taxon>Burkholderiales</taxon>
        <taxon>Burkholderiaceae</taxon>
        <taxon>Polynucleobacter</taxon>
    </lineage>
</organism>
<dbReference type="InterPro" id="IPR010998">
    <property type="entry name" value="Integrase_recombinase_N"/>
</dbReference>
<feature type="domain" description="Tyr recombinase" evidence="6">
    <location>
        <begin position="119"/>
        <end position="343"/>
    </location>
</feature>
<keyword evidence="3 5" id="KW-0238">DNA-binding</keyword>
<dbReference type="Gene3D" id="1.10.150.130">
    <property type="match status" value="1"/>
</dbReference>
<evidence type="ECO:0000313" key="8">
    <source>
        <dbReference type="EMBL" id="QKM61490.1"/>
    </source>
</evidence>
<keyword evidence="4" id="KW-0233">DNA recombination</keyword>
<dbReference type="PROSITE" id="PS51898">
    <property type="entry name" value="TYR_RECOMBINASE"/>
    <property type="match status" value="1"/>
</dbReference>
<dbReference type="GO" id="GO:0015074">
    <property type="term" value="P:DNA integration"/>
    <property type="evidence" value="ECO:0007669"/>
    <property type="project" value="UniProtKB-KW"/>
</dbReference>
<dbReference type="SUPFAM" id="SSF56349">
    <property type="entry name" value="DNA breaking-rejoining enzymes"/>
    <property type="match status" value="1"/>
</dbReference>
<evidence type="ECO:0000313" key="9">
    <source>
        <dbReference type="Proteomes" id="UP000501090"/>
    </source>
</evidence>
<evidence type="ECO:0000256" key="1">
    <source>
        <dbReference type="ARBA" id="ARBA00008857"/>
    </source>
</evidence>
<dbReference type="InterPro" id="IPR053876">
    <property type="entry name" value="Phage_int_M"/>
</dbReference>
<comment type="similarity">
    <text evidence="1">Belongs to the 'phage' integrase family.</text>
</comment>
<evidence type="ECO:0000256" key="5">
    <source>
        <dbReference type="PROSITE-ProRule" id="PRU01248"/>
    </source>
</evidence>
<dbReference type="KEGG" id="pard:DN92_02845"/>
<proteinExistence type="inferred from homology"/>
<dbReference type="PANTHER" id="PTHR30629:SF2">
    <property type="entry name" value="PROPHAGE INTEGRASE INTS-RELATED"/>
    <property type="match status" value="1"/>
</dbReference>
<dbReference type="InterPro" id="IPR044068">
    <property type="entry name" value="CB"/>
</dbReference>
<keyword evidence="2" id="KW-0229">DNA integration</keyword>
<name>A0A6M9PFF8_9BURK</name>
<dbReference type="GO" id="GO:0003677">
    <property type="term" value="F:DNA binding"/>
    <property type="evidence" value="ECO:0007669"/>
    <property type="project" value="UniProtKB-UniRule"/>
</dbReference>
<dbReference type="Pfam" id="PF00589">
    <property type="entry name" value="Phage_integrase"/>
    <property type="match status" value="1"/>
</dbReference>
<gene>
    <name evidence="8" type="ORF">DN92_02845</name>
</gene>
<evidence type="ECO:0000259" key="6">
    <source>
        <dbReference type="PROSITE" id="PS51898"/>
    </source>
</evidence>
<keyword evidence="9" id="KW-1185">Reference proteome</keyword>
<dbReference type="InterPro" id="IPR002104">
    <property type="entry name" value="Integrase_catalytic"/>
</dbReference>
<evidence type="ECO:0000256" key="4">
    <source>
        <dbReference type="ARBA" id="ARBA00023172"/>
    </source>
</evidence>
<sequence>MLSNGVSVAEGLKIKRSQMTFADLFELFYKEHSIPNKITHSSDRQKYIKYLKAPLGNKKLAEIDRGDIGSIHSSITASGHGVTANRTIALISAVFSWAIDRGYYTLNPASGIRKNKEKSRERYILPNEMAAFLSATQLEENVIIRDYVLVSLFTGARRSNVLSMRWSDIDFSNRLWNIKRTKNGMSQTIPLTPEAIGILSPRSTNQSSNYVFPSAGKYGHLMEPKKGWVRIKMRANCLNGMSYLKSRNHLSLQEEAVLNSMLKDSPSAAYTKLCDVSERLKIDINIWKMEDLWMHDLRRTYGSWQAINGVSPLIIGKSLNHQSPASTQIYARMDMDPVRVSTSDATKAMTMQTPPIGTNRMYH</sequence>
<reference evidence="8 9" key="1">
    <citation type="submission" date="2018-04" db="EMBL/GenBank/DDBJ databases">
        <title>Polynucleobacter sp. UK-Long2-W17 genome.</title>
        <authorList>
            <person name="Hahn M.W."/>
        </authorList>
    </citation>
    <scope>NUCLEOTIDE SEQUENCE [LARGE SCALE GENOMIC DNA]</scope>
    <source>
        <strain evidence="8 9">UK-Long2-W17</strain>
    </source>
</reference>
<feature type="domain" description="Core-binding (CB)" evidence="7">
    <location>
        <begin position="19"/>
        <end position="99"/>
    </location>
</feature>
<protein>
    <submittedName>
        <fullName evidence="8">Recombinase XerD</fullName>
    </submittedName>
</protein>
<dbReference type="CDD" id="cd00796">
    <property type="entry name" value="INT_Rci_Hp1_C"/>
    <property type="match status" value="1"/>
</dbReference>
<dbReference type="Proteomes" id="UP000501090">
    <property type="component" value="Chromosome"/>
</dbReference>
<dbReference type="InterPro" id="IPR011010">
    <property type="entry name" value="DNA_brk_join_enz"/>
</dbReference>
<evidence type="ECO:0000256" key="3">
    <source>
        <dbReference type="ARBA" id="ARBA00023125"/>
    </source>
</evidence>
<dbReference type="InterPro" id="IPR013762">
    <property type="entry name" value="Integrase-like_cat_sf"/>
</dbReference>
<dbReference type="Pfam" id="PF22022">
    <property type="entry name" value="Phage_int_M"/>
    <property type="match status" value="1"/>
</dbReference>
<dbReference type="PANTHER" id="PTHR30629">
    <property type="entry name" value="PROPHAGE INTEGRASE"/>
    <property type="match status" value="1"/>
</dbReference>
<dbReference type="InterPro" id="IPR050808">
    <property type="entry name" value="Phage_Integrase"/>
</dbReference>
<evidence type="ECO:0000259" key="7">
    <source>
        <dbReference type="PROSITE" id="PS51900"/>
    </source>
</evidence>
<evidence type="ECO:0000256" key="2">
    <source>
        <dbReference type="ARBA" id="ARBA00022908"/>
    </source>
</evidence>
<dbReference type="EMBL" id="CP028940">
    <property type="protein sequence ID" value="QKM61490.1"/>
    <property type="molecule type" value="Genomic_DNA"/>
</dbReference>
<dbReference type="Gene3D" id="1.10.443.10">
    <property type="entry name" value="Intergrase catalytic core"/>
    <property type="match status" value="1"/>
</dbReference>
<dbReference type="PROSITE" id="PS51900">
    <property type="entry name" value="CB"/>
    <property type="match status" value="1"/>
</dbReference>
<accession>A0A6M9PFF8</accession>
<dbReference type="GO" id="GO:0006310">
    <property type="term" value="P:DNA recombination"/>
    <property type="evidence" value="ECO:0007669"/>
    <property type="project" value="UniProtKB-KW"/>
</dbReference>